<comment type="caution">
    <text evidence="2">The sequence shown here is derived from an EMBL/GenBank/DDBJ whole genome shotgun (WGS) entry which is preliminary data.</text>
</comment>
<name>A0A9N9CLK5_9GLOM</name>
<feature type="transmembrane region" description="Helical" evidence="1">
    <location>
        <begin position="140"/>
        <end position="163"/>
    </location>
</feature>
<gene>
    <name evidence="2" type="ORF">PBRASI_LOCUS7768</name>
</gene>
<dbReference type="AlphaFoldDB" id="A0A9N9CLK5"/>
<sequence>MSTPGQKVPNPQVAVNIQKTSSGLLDKVSTLQRRVTSDSVKSALGILQEIGIKDDIEDFIHEVDPDTPAERDAEAREITLRIFKLDRLLTFLLYYTSLALNCLTLLGPSKSFGDFMYNVFIKSFDVTEWDFLKFTTVGKISGATCTLQVGFFIIANILVWVYIRLHPRGEDALYKGFKGPTYFGGPLQIIHLFGPSLKSYYRAIRKVDAQFVDIINFISQTLIVIVTALSTHSKYEILDSEEGPDSSDYFFRRQFPVDNSTIESPTEAELQNQAVIAQSTLVISSVAIIMLALLNMLSWLSNIWTVNQDEVIVYALFKLITRILVCYPCCRDKFVNDGRDVKDIEKEKLMEKGKSVMRENI</sequence>
<dbReference type="OrthoDB" id="2408120at2759"/>
<proteinExistence type="predicted"/>
<evidence type="ECO:0000313" key="2">
    <source>
        <dbReference type="EMBL" id="CAG8603376.1"/>
    </source>
</evidence>
<dbReference type="EMBL" id="CAJVPI010001254">
    <property type="protein sequence ID" value="CAG8603376.1"/>
    <property type="molecule type" value="Genomic_DNA"/>
</dbReference>
<keyword evidence="3" id="KW-1185">Reference proteome</keyword>
<evidence type="ECO:0000313" key="3">
    <source>
        <dbReference type="Proteomes" id="UP000789739"/>
    </source>
</evidence>
<evidence type="ECO:0000256" key="1">
    <source>
        <dbReference type="SAM" id="Phobius"/>
    </source>
</evidence>
<feature type="transmembrane region" description="Helical" evidence="1">
    <location>
        <begin position="280"/>
        <end position="299"/>
    </location>
</feature>
<keyword evidence="1" id="KW-0812">Transmembrane</keyword>
<accession>A0A9N9CLK5</accession>
<dbReference type="Proteomes" id="UP000789739">
    <property type="component" value="Unassembled WGS sequence"/>
</dbReference>
<keyword evidence="1" id="KW-0472">Membrane</keyword>
<feature type="transmembrane region" description="Helical" evidence="1">
    <location>
        <begin position="88"/>
        <end position="107"/>
    </location>
</feature>
<protein>
    <submittedName>
        <fullName evidence="2">6299_t:CDS:1</fullName>
    </submittedName>
</protein>
<organism evidence="2 3">
    <name type="scientific">Paraglomus brasilianum</name>
    <dbReference type="NCBI Taxonomy" id="144538"/>
    <lineage>
        <taxon>Eukaryota</taxon>
        <taxon>Fungi</taxon>
        <taxon>Fungi incertae sedis</taxon>
        <taxon>Mucoromycota</taxon>
        <taxon>Glomeromycotina</taxon>
        <taxon>Glomeromycetes</taxon>
        <taxon>Paraglomerales</taxon>
        <taxon>Paraglomeraceae</taxon>
        <taxon>Paraglomus</taxon>
    </lineage>
</organism>
<keyword evidence="1" id="KW-1133">Transmembrane helix</keyword>
<reference evidence="2" key="1">
    <citation type="submission" date="2021-06" db="EMBL/GenBank/DDBJ databases">
        <authorList>
            <person name="Kallberg Y."/>
            <person name="Tangrot J."/>
            <person name="Rosling A."/>
        </authorList>
    </citation>
    <scope>NUCLEOTIDE SEQUENCE</scope>
    <source>
        <strain evidence="2">BR232B</strain>
    </source>
</reference>